<gene>
    <name evidence="1" type="ORF">EMCG_09204</name>
</gene>
<dbReference type="VEuPathDB" id="FungiDB:EMCG_09204"/>
<evidence type="ECO:0000313" key="2">
    <source>
        <dbReference type="Proteomes" id="UP000034164"/>
    </source>
</evidence>
<dbReference type="EMBL" id="LCZI01000729">
    <property type="protein sequence ID" value="KKZ64886.1"/>
    <property type="molecule type" value="Genomic_DNA"/>
</dbReference>
<dbReference type="Proteomes" id="UP000034164">
    <property type="component" value="Unassembled WGS sequence"/>
</dbReference>
<organism evidence="1 2">
    <name type="scientific">[Emmonsia] crescens</name>
    <dbReference type="NCBI Taxonomy" id="73230"/>
    <lineage>
        <taxon>Eukaryota</taxon>
        <taxon>Fungi</taxon>
        <taxon>Dikarya</taxon>
        <taxon>Ascomycota</taxon>
        <taxon>Pezizomycotina</taxon>
        <taxon>Eurotiomycetes</taxon>
        <taxon>Eurotiomycetidae</taxon>
        <taxon>Onygenales</taxon>
        <taxon>Ajellomycetaceae</taxon>
        <taxon>Emergomyces</taxon>
    </lineage>
</organism>
<dbReference type="OrthoDB" id="5985073at2759"/>
<sequence length="512" mass="59529">METFPQEIIELIVYFADYVTCRRLLTVSRGFQSAVERSSWSGYRHLPNSDIKIFLALYRGYRVRFLRNIIVNLGFPEFRDEEKVLLECREALDDIRTNNEFLTRQISDLFMAIKTLEEREHPKDRPKGVSLIIETPFQPNTNEQHCDHRRFHGWRVQLLNHQELPKLSSIRTLVIGEDGRKDAACRDERPLDLRVVADLVSKLPNLEVLDCQYLHERFPNYALYPVLSHFTRPWEGPWRDSRHAFGKAMTGDIFPAKLKTAKLYFGSNRDSHLGWHVDQNVTLPNLIEPLSYDPLCSALRVFSLRLTELDIHIFADTSLFWPSSGESGAAPPHWPYLKRLNVEFQPASPSGVWYFQGPDGEGRNTTAYKVTHEHYPSLTESEADKEWDRNRYDEDGTLLSVSNSLFRIIPIDEYLEPFLEAFAKALCNMPLLEEACLLTTLMWRPGPRMGCKDDNYATANRWSVTYAATSAVPCLTWQVIGGWRPSDELRQHFYDVARQNFRLPLKEKWIDN</sequence>
<accession>A0A0G2JA04</accession>
<evidence type="ECO:0000313" key="1">
    <source>
        <dbReference type="EMBL" id="KKZ64886.1"/>
    </source>
</evidence>
<protein>
    <submittedName>
        <fullName evidence="1">Uncharacterized protein</fullName>
    </submittedName>
</protein>
<name>A0A0G2JA04_9EURO</name>
<reference evidence="2" key="1">
    <citation type="journal article" date="2015" name="PLoS Genet.">
        <title>The dynamic genome and transcriptome of the human fungal pathogen Blastomyces and close relative Emmonsia.</title>
        <authorList>
            <person name="Munoz J.F."/>
            <person name="Gauthier G.M."/>
            <person name="Desjardins C.A."/>
            <person name="Gallo J.E."/>
            <person name="Holder J."/>
            <person name="Sullivan T.D."/>
            <person name="Marty A.J."/>
            <person name="Carmen J.C."/>
            <person name="Chen Z."/>
            <person name="Ding L."/>
            <person name="Gujja S."/>
            <person name="Magrini V."/>
            <person name="Misas E."/>
            <person name="Mitreva M."/>
            <person name="Priest M."/>
            <person name="Saif S."/>
            <person name="Whiston E.A."/>
            <person name="Young S."/>
            <person name="Zeng Q."/>
            <person name="Goldman W.E."/>
            <person name="Mardis E.R."/>
            <person name="Taylor J.W."/>
            <person name="McEwen J.G."/>
            <person name="Clay O.K."/>
            <person name="Klein B.S."/>
            <person name="Cuomo C.A."/>
        </authorList>
    </citation>
    <scope>NUCLEOTIDE SEQUENCE [LARGE SCALE GENOMIC DNA]</scope>
    <source>
        <strain evidence="2">UAMH 3008</strain>
    </source>
</reference>
<comment type="caution">
    <text evidence="1">The sequence shown here is derived from an EMBL/GenBank/DDBJ whole genome shotgun (WGS) entry which is preliminary data.</text>
</comment>
<dbReference type="AlphaFoldDB" id="A0A0G2JA04"/>
<proteinExistence type="predicted"/>